<proteinExistence type="predicted"/>
<feature type="non-terminal residue" evidence="1">
    <location>
        <position position="567"/>
    </location>
</feature>
<gene>
    <name evidence="1" type="ORF">LCGC14_2320560</name>
</gene>
<reference evidence="1" key="1">
    <citation type="journal article" date="2015" name="Nature">
        <title>Complex archaea that bridge the gap between prokaryotes and eukaryotes.</title>
        <authorList>
            <person name="Spang A."/>
            <person name="Saw J.H."/>
            <person name="Jorgensen S.L."/>
            <person name="Zaremba-Niedzwiedzka K."/>
            <person name="Martijn J."/>
            <person name="Lind A.E."/>
            <person name="van Eijk R."/>
            <person name="Schleper C."/>
            <person name="Guy L."/>
            <person name="Ettema T.J."/>
        </authorList>
    </citation>
    <scope>NUCLEOTIDE SEQUENCE</scope>
</reference>
<feature type="non-terminal residue" evidence="1">
    <location>
        <position position="1"/>
    </location>
</feature>
<dbReference type="EMBL" id="LAZR01033144">
    <property type="protein sequence ID" value="KKL48933.1"/>
    <property type="molecule type" value="Genomic_DNA"/>
</dbReference>
<protein>
    <submittedName>
        <fullName evidence="1">Uncharacterized protein</fullName>
    </submittedName>
</protein>
<dbReference type="AlphaFoldDB" id="A0A0F9CI00"/>
<name>A0A0F9CI00_9ZZZZ</name>
<accession>A0A0F9CI00</accession>
<comment type="caution">
    <text evidence="1">The sequence shown here is derived from an EMBL/GenBank/DDBJ whole genome shotgun (WGS) entry which is preliminary data.</text>
</comment>
<evidence type="ECO:0000313" key="1">
    <source>
        <dbReference type="EMBL" id="KKL48933.1"/>
    </source>
</evidence>
<organism evidence="1">
    <name type="scientific">marine sediment metagenome</name>
    <dbReference type="NCBI Taxonomy" id="412755"/>
    <lineage>
        <taxon>unclassified sequences</taxon>
        <taxon>metagenomes</taxon>
        <taxon>ecological metagenomes</taxon>
    </lineage>
</organism>
<sequence length="567" mass="60686">WVPTLVAELIWDDTAKILKPVALTVAGCAVLGLNSAVFRPTTDSATFFQVKDKDGNVIANVDTVNNRFGVGTITPGRPMEIFSSSAVLRLRDSGDTASATTAYIEFGGTTAGNWDRTGYVGDGSSGDTHIRLRAEKSDLYLGDSTGETVLILSGGDATFSGSINVGTSGKIYFRDTDISIGSTLTDGILDITADFSIDLFFDNADVGDEADGQSLNINRRAVEGDDYISLYVDKDKRGLIGFSGDNDLLQLTANALTVNGTLHSSFVDDEQVGLGTNSPSSIYKVHIKRESTETLSRTLLVEHETTQINAISSALTFKLTTTGDMTTNFGPGFLYAIEDTAGVENFIGRTAFARDGADNSGKFFLSLWNAGSFVEKAMVVTKEGYVGLGLSSPDTPLYIHNAQPYITLRNLTHEDTDGGRESRIIFYGEQSGGERTTLARIEISHDGTSDDEKGKIVISTNDGADGDTPTDHFKVDAAGNTYIGDGGVTDYSQFEPDGTYVMNGAATVFNDLVVSLSSAKVPPANAPSWVSFVGNLNAYAYDLNDFQEFSNELAHSYKDAALIEFHV</sequence>